<dbReference type="Pfam" id="PF12937">
    <property type="entry name" value="F-box-like"/>
    <property type="match status" value="1"/>
</dbReference>
<evidence type="ECO:0000256" key="4">
    <source>
        <dbReference type="ARBA" id="ARBA00022723"/>
    </source>
</evidence>
<dbReference type="GO" id="GO:0005634">
    <property type="term" value="C:nucleus"/>
    <property type="evidence" value="ECO:0007669"/>
    <property type="project" value="UniProtKB-SubCell"/>
</dbReference>
<evidence type="ECO:0000259" key="8">
    <source>
        <dbReference type="PROSITE" id="PS50181"/>
    </source>
</evidence>
<gene>
    <name evidence="10" type="ORF">ES319_A01G132700v1</name>
</gene>
<evidence type="ECO:0000256" key="2">
    <source>
        <dbReference type="ARBA" id="ARBA00004123"/>
    </source>
</evidence>
<dbReference type="SUPFAM" id="SSF81383">
    <property type="entry name" value="F-box domain"/>
    <property type="match status" value="1"/>
</dbReference>
<comment type="cofactor">
    <cofactor evidence="1">
        <name>Fe(2+)</name>
        <dbReference type="ChEBI" id="CHEBI:29033"/>
    </cofactor>
</comment>
<reference evidence="11" key="1">
    <citation type="journal article" date="2020" name="Nat. Genet.">
        <title>Genomic diversifications of five Gossypium allopolyploid species and their impact on cotton improvement.</title>
        <authorList>
            <person name="Chen Z.J."/>
            <person name="Sreedasyam A."/>
            <person name="Ando A."/>
            <person name="Song Q."/>
            <person name="De Santiago L.M."/>
            <person name="Hulse-Kemp A.M."/>
            <person name="Ding M."/>
            <person name="Ye W."/>
            <person name="Kirkbride R.C."/>
            <person name="Jenkins J."/>
            <person name="Plott C."/>
            <person name="Lovell J."/>
            <person name="Lin Y.M."/>
            <person name="Vaughn R."/>
            <person name="Liu B."/>
            <person name="Simpson S."/>
            <person name="Scheffler B.E."/>
            <person name="Wen L."/>
            <person name="Saski C.A."/>
            <person name="Grover C.E."/>
            <person name="Hu G."/>
            <person name="Conover J.L."/>
            <person name="Carlson J.W."/>
            <person name="Shu S."/>
            <person name="Boston L.B."/>
            <person name="Williams M."/>
            <person name="Peterson D.G."/>
            <person name="McGee K."/>
            <person name="Jones D.C."/>
            <person name="Wendel J.F."/>
            <person name="Stelly D.M."/>
            <person name="Grimwood J."/>
            <person name="Schmutz J."/>
        </authorList>
    </citation>
    <scope>NUCLEOTIDE SEQUENCE [LARGE SCALE GENOMIC DNA]</scope>
    <source>
        <strain evidence="11">cv. 3-79</strain>
    </source>
</reference>
<accession>A0A5J5WXY9</accession>
<dbReference type="FunFam" id="2.60.120.650:FF:000045">
    <property type="entry name" value="F-box protein At1g78280"/>
    <property type="match status" value="1"/>
</dbReference>
<dbReference type="InterPro" id="IPR003347">
    <property type="entry name" value="JmjC_dom"/>
</dbReference>
<keyword evidence="7" id="KW-0539">Nucleus</keyword>
<keyword evidence="4" id="KW-0479">Metal-binding</keyword>
<dbReference type="Gene3D" id="1.20.1280.50">
    <property type="match status" value="1"/>
</dbReference>
<evidence type="ECO:0000256" key="1">
    <source>
        <dbReference type="ARBA" id="ARBA00001954"/>
    </source>
</evidence>
<protein>
    <recommendedName>
        <fullName evidence="12">JmjC domain-containing protein</fullName>
    </recommendedName>
</protein>
<dbReference type="InterPro" id="IPR041667">
    <property type="entry name" value="Cupin_8"/>
</dbReference>
<proteinExistence type="inferred from homology"/>
<dbReference type="PROSITE" id="PS50181">
    <property type="entry name" value="FBOX"/>
    <property type="match status" value="1"/>
</dbReference>
<organism evidence="10 11">
    <name type="scientific">Gossypium barbadense</name>
    <name type="common">Sea Island cotton</name>
    <name type="synonym">Hibiscus barbadensis</name>
    <dbReference type="NCBI Taxonomy" id="3634"/>
    <lineage>
        <taxon>Eukaryota</taxon>
        <taxon>Viridiplantae</taxon>
        <taxon>Streptophyta</taxon>
        <taxon>Embryophyta</taxon>
        <taxon>Tracheophyta</taxon>
        <taxon>Spermatophyta</taxon>
        <taxon>Magnoliopsida</taxon>
        <taxon>eudicotyledons</taxon>
        <taxon>Gunneridae</taxon>
        <taxon>Pentapetalae</taxon>
        <taxon>rosids</taxon>
        <taxon>malvids</taxon>
        <taxon>Malvales</taxon>
        <taxon>Malvaceae</taxon>
        <taxon>Malvoideae</taxon>
        <taxon>Gossypium</taxon>
    </lineage>
</organism>
<dbReference type="PANTHER" id="PTHR12480">
    <property type="entry name" value="ARGININE DEMETHYLASE AND LYSYL-HYDROXYLASE JMJD"/>
    <property type="match status" value="1"/>
</dbReference>
<feature type="domain" description="F-box" evidence="8">
    <location>
        <begin position="20"/>
        <end position="66"/>
    </location>
</feature>
<evidence type="ECO:0008006" key="12">
    <source>
        <dbReference type="Google" id="ProtNLM"/>
    </source>
</evidence>
<evidence type="ECO:0000313" key="11">
    <source>
        <dbReference type="Proteomes" id="UP000327439"/>
    </source>
</evidence>
<keyword evidence="5" id="KW-0560">Oxidoreductase</keyword>
<dbReference type="Gene3D" id="2.60.120.650">
    <property type="entry name" value="Cupin"/>
    <property type="match status" value="1"/>
</dbReference>
<sequence length="1056" mass="120605">MENSHESQSLHLKDRRVDALGNFNLLPDELICAILDYLTPLEIARLACVSSVMYIFCNEEPLWMSLCLKKVNGPLPYKGSWKKTTLHLENLPNKYIDYCRKPLQFDGFHSFFLYKRLYRCHTTLDGFSFDDGNVERQNDLSKEQFDREYDGKKPVLLTGLAEYWPARTNWTIDKLLLKYGDTAFKISQRTAGKISMKFKDYVSYMNEQHDEDPLYIFDHKFGESAPGLLEDYNVAQIFQEDFFDVLDRDSRPPFRWLIIGPERSGASWHVDPALTSAWNTLLCGRKRWALYPPGRVPLGVTVHVNDEDGDVNIDTPSSLQWWLDYYPLLADEDKPIECTQLPGETIFVPSGWWHCVLNLETTVAVTQNFVNPRNFEFVCLDMAPGFQHKGVCRVGLLAVDGGCLVNMEKNMSCDKDNFNNSDLTRKEKRVKILRSQESENHEETANAASRRYNLWKHGFSYDINYLTMFLDREKDHYTSPWSSGNCIGPREMREWLSKLWVGKPGMRELIWKGACLAINADKWLECLGKICSFHNLPFPNDDEKLPVGTGSNPVYVMDEYVVKIFVEGGLEASILGLGTELEFYNTLCEVDSPLKKYIPTVLASGILHLENRSFEIDSWDGKKVPDVLAKCNLIPETGKGDVFPFGIRSKKLFEYRKAGTLKKYIPTVLASGILHLENRSFEIDSWDGKKVPDVLAKCNLIPETGKGDVFPFGIRSKKLFEYRKAGLPESGPDSSAGSNSIWPYLITRRCKGKIYAQLRDELSWEDVLNLASFLGEQLQNLHSLPYPSLGNSSLSVVEQKKEFSFANGTDIDVACNELDIHIPAEWEIFVRTLSQKKKDVSSRLNKWGVPVPEKLMEKIDGYLPDDFLKLLFISEQNGMKRALKPLSWIHSDIMDDNVYMEPCCTFGSNEIAALTDNSSVNGHNNGGEVKSWRPNYIIDFSDLSIGDPLYDVIPIHLDVFRGNSSLLKKFLQSYKLPLMQKTPENRSITANDKFGRLSYQAMCYCILHNENVLGAIFSLWTELQTAETWEEVEQMVWGELNNYQGVACHVTPTPNL</sequence>
<dbReference type="AlphaFoldDB" id="A0A5J5WXY9"/>
<name>A0A5J5WXY9_GOSBA</name>
<evidence type="ECO:0000256" key="7">
    <source>
        <dbReference type="ARBA" id="ARBA00023242"/>
    </source>
</evidence>
<dbReference type="Proteomes" id="UP000327439">
    <property type="component" value="Chromosome A01"/>
</dbReference>
<dbReference type="OrthoDB" id="424465at2759"/>
<dbReference type="GO" id="GO:0046872">
    <property type="term" value="F:metal ion binding"/>
    <property type="evidence" value="ECO:0007669"/>
    <property type="project" value="UniProtKB-KW"/>
</dbReference>
<dbReference type="SUPFAM" id="SSF56112">
    <property type="entry name" value="Protein kinase-like (PK-like)"/>
    <property type="match status" value="1"/>
</dbReference>
<evidence type="ECO:0000256" key="3">
    <source>
        <dbReference type="ARBA" id="ARBA00006801"/>
    </source>
</evidence>
<dbReference type="GO" id="GO:0005737">
    <property type="term" value="C:cytoplasm"/>
    <property type="evidence" value="ECO:0007669"/>
    <property type="project" value="TreeGrafter"/>
</dbReference>
<feature type="domain" description="JmjC" evidence="9">
    <location>
        <begin position="223"/>
        <end position="386"/>
    </location>
</feature>
<dbReference type="PROSITE" id="PS51184">
    <property type="entry name" value="JMJC"/>
    <property type="match status" value="1"/>
</dbReference>
<keyword evidence="6" id="KW-0408">Iron</keyword>
<dbReference type="GO" id="GO:0016491">
    <property type="term" value="F:oxidoreductase activity"/>
    <property type="evidence" value="ECO:0007669"/>
    <property type="project" value="UniProtKB-KW"/>
</dbReference>
<dbReference type="InterPro" id="IPR036047">
    <property type="entry name" value="F-box-like_dom_sf"/>
</dbReference>
<comment type="subcellular location">
    <subcellularLocation>
        <location evidence="2">Nucleus</location>
    </subcellularLocation>
</comment>
<evidence type="ECO:0000313" key="10">
    <source>
        <dbReference type="EMBL" id="KAB2096865.1"/>
    </source>
</evidence>
<dbReference type="InterPro" id="IPR050910">
    <property type="entry name" value="JMJD6_ArgDemeth/LysHydrox"/>
</dbReference>
<dbReference type="InterPro" id="IPR001810">
    <property type="entry name" value="F-box_dom"/>
</dbReference>
<dbReference type="SUPFAM" id="SSF51197">
    <property type="entry name" value="Clavaminate synthase-like"/>
    <property type="match status" value="1"/>
</dbReference>
<dbReference type="Pfam" id="PF13621">
    <property type="entry name" value="Cupin_8"/>
    <property type="match status" value="1"/>
</dbReference>
<dbReference type="InterPro" id="IPR011009">
    <property type="entry name" value="Kinase-like_dom_sf"/>
</dbReference>
<evidence type="ECO:0000256" key="5">
    <source>
        <dbReference type="ARBA" id="ARBA00023002"/>
    </source>
</evidence>
<dbReference type="PANTHER" id="PTHR12480:SF35">
    <property type="entry name" value="TRANSCRIPTION FACTOR JUMONJI, JMJC DOMAIN-CONTAINING PROTEIN"/>
    <property type="match status" value="1"/>
</dbReference>
<keyword evidence="11" id="KW-1185">Reference proteome</keyword>
<dbReference type="SMART" id="SM00558">
    <property type="entry name" value="JmjC"/>
    <property type="match status" value="1"/>
</dbReference>
<evidence type="ECO:0000256" key="6">
    <source>
        <dbReference type="ARBA" id="ARBA00023004"/>
    </source>
</evidence>
<dbReference type="EMBL" id="CM018202">
    <property type="protein sequence ID" value="KAB2096865.1"/>
    <property type="molecule type" value="Genomic_DNA"/>
</dbReference>
<evidence type="ECO:0000259" key="9">
    <source>
        <dbReference type="PROSITE" id="PS51184"/>
    </source>
</evidence>
<comment type="similarity">
    <text evidence="3">Belongs to the JARID1 histone demethylase family.</text>
</comment>